<evidence type="ECO:0000256" key="1">
    <source>
        <dbReference type="ARBA" id="ARBA00010641"/>
    </source>
</evidence>
<keyword evidence="2" id="KW-0805">Transcription regulation</keyword>
<sequence>MELSQRARLRAGDQGALGEVFDAHAQAVYAYALRTLADWAAAEDVVSLTFLEAWRLRAKLHEGDDDLRPWVFGIATNVLRNTARAARRHRAAMARLAEREAVPDFADELVSRIDDGAQLAAARRALPALRRSEREVFRLCVWVGLDYASAAEALGVPVGTVRSRLSRARARLRALAENELHEPAKCREPAPATGQVRGGGFEAARSLQEETR</sequence>
<evidence type="ECO:0000259" key="6">
    <source>
        <dbReference type="Pfam" id="PF04542"/>
    </source>
</evidence>
<proteinExistence type="inferred from homology"/>
<gene>
    <name evidence="8" type="ORF">F7Q99_31370</name>
</gene>
<evidence type="ECO:0000256" key="5">
    <source>
        <dbReference type="SAM" id="MobiDB-lite"/>
    </source>
</evidence>
<dbReference type="GO" id="GO:0016987">
    <property type="term" value="F:sigma factor activity"/>
    <property type="evidence" value="ECO:0007669"/>
    <property type="project" value="UniProtKB-KW"/>
</dbReference>
<dbReference type="Pfam" id="PF04542">
    <property type="entry name" value="Sigma70_r2"/>
    <property type="match status" value="1"/>
</dbReference>
<dbReference type="Gene3D" id="1.10.1740.10">
    <property type="match status" value="1"/>
</dbReference>
<feature type="domain" description="RNA polymerase sigma factor 70 region 4 type 2" evidence="7">
    <location>
        <begin position="121"/>
        <end position="172"/>
    </location>
</feature>
<dbReference type="SUPFAM" id="SSF88946">
    <property type="entry name" value="Sigma2 domain of RNA polymerase sigma factors"/>
    <property type="match status" value="1"/>
</dbReference>
<dbReference type="PANTHER" id="PTHR43133">
    <property type="entry name" value="RNA POLYMERASE ECF-TYPE SIGMA FACTO"/>
    <property type="match status" value="1"/>
</dbReference>
<evidence type="ECO:0000313" key="8">
    <source>
        <dbReference type="EMBL" id="MQS16569.1"/>
    </source>
</evidence>
<dbReference type="OrthoDB" id="5518337at2"/>
<dbReference type="SUPFAM" id="SSF88659">
    <property type="entry name" value="Sigma3 and sigma4 domains of RNA polymerase sigma factors"/>
    <property type="match status" value="1"/>
</dbReference>
<comment type="similarity">
    <text evidence="1">Belongs to the sigma-70 factor family. ECF subfamily.</text>
</comment>
<dbReference type="NCBIfam" id="TIGR02937">
    <property type="entry name" value="sigma70-ECF"/>
    <property type="match status" value="1"/>
</dbReference>
<protein>
    <submittedName>
        <fullName evidence="8">RNA polymerase sigma factor</fullName>
    </submittedName>
</protein>
<keyword evidence="3" id="KW-0731">Sigma factor</keyword>
<evidence type="ECO:0000256" key="4">
    <source>
        <dbReference type="ARBA" id="ARBA00023163"/>
    </source>
</evidence>
<dbReference type="InterPro" id="IPR036388">
    <property type="entry name" value="WH-like_DNA-bd_sf"/>
</dbReference>
<keyword evidence="4" id="KW-0804">Transcription</keyword>
<evidence type="ECO:0000256" key="2">
    <source>
        <dbReference type="ARBA" id="ARBA00023015"/>
    </source>
</evidence>
<comment type="caution">
    <text evidence="8">The sequence shown here is derived from an EMBL/GenBank/DDBJ whole genome shotgun (WGS) entry which is preliminary data.</text>
</comment>
<dbReference type="Gene3D" id="1.10.10.10">
    <property type="entry name" value="Winged helix-like DNA-binding domain superfamily/Winged helix DNA-binding domain"/>
    <property type="match status" value="1"/>
</dbReference>
<dbReference type="InterPro" id="IPR039425">
    <property type="entry name" value="RNA_pol_sigma-70-like"/>
</dbReference>
<feature type="region of interest" description="Disordered" evidence="5">
    <location>
        <begin position="186"/>
        <end position="212"/>
    </location>
</feature>
<reference evidence="8 9" key="1">
    <citation type="submission" date="2019-09" db="EMBL/GenBank/DDBJ databases">
        <title>Genome Sequences of Streptomyces kaniharaensis ATCC 21070.</title>
        <authorList>
            <person name="Zhu W."/>
            <person name="De Crecy-Lagard V."/>
            <person name="Richards N.G."/>
        </authorList>
    </citation>
    <scope>NUCLEOTIDE SEQUENCE [LARGE SCALE GENOMIC DNA]</scope>
    <source>
        <strain evidence="8 9">SF-557</strain>
    </source>
</reference>
<evidence type="ECO:0000259" key="7">
    <source>
        <dbReference type="Pfam" id="PF08281"/>
    </source>
</evidence>
<feature type="domain" description="RNA polymerase sigma-70 region 2" evidence="6">
    <location>
        <begin position="21"/>
        <end position="88"/>
    </location>
</feature>
<dbReference type="InterPro" id="IPR013249">
    <property type="entry name" value="RNA_pol_sigma70_r4_t2"/>
</dbReference>
<dbReference type="Proteomes" id="UP000450000">
    <property type="component" value="Unassembled WGS sequence"/>
</dbReference>
<keyword evidence="9" id="KW-1185">Reference proteome</keyword>
<evidence type="ECO:0000256" key="3">
    <source>
        <dbReference type="ARBA" id="ARBA00023082"/>
    </source>
</evidence>
<dbReference type="AlphaFoldDB" id="A0A6N7L154"/>
<accession>A0A6N7L154</accession>
<dbReference type="GO" id="GO:0006352">
    <property type="term" value="P:DNA-templated transcription initiation"/>
    <property type="evidence" value="ECO:0007669"/>
    <property type="project" value="InterPro"/>
</dbReference>
<dbReference type="GO" id="GO:0003677">
    <property type="term" value="F:DNA binding"/>
    <property type="evidence" value="ECO:0007669"/>
    <property type="project" value="InterPro"/>
</dbReference>
<dbReference type="InterPro" id="IPR013325">
    <property type="entry name" value="RNA_pol_sigma_r2"/>
</dbReference>
<name>A0A6N7L154_9ACTN</name>
<organism evidence="8 9">
    <name type="scientific">Streptomyces kaniharaensis</name>
    <dbReference type="NCBI Taxonomy" id="212423"/>
    <lineage>
        <taxon>Bacteria</taxon>
        <taxon>Bacillati</taxon>
        <taxon>Actinomycetota</taxon>
        <taxon>Actinomycetes</taxon>
        <taxon>Kitasatosporales</taxon>
        <taxon>Streptomycetaceae</taxon>
        <taxon>Streptomyces</taxon>
    </lineage>
</organism>
<dbReference type="PANTHER" id="PTHR43133:SF25">
    <property type="entry name" value="RNA POLYMERASE SIGMA FACTOR RFAY-RELATED"/>
    <property type="match status" value="1"/>
</dbReference>
<dbReference type="RefSeq" id="WP_153467773.1">
    <property type="nucleotide sequence ID" value="NZ_WBOF01000003.1"/>
</dbReference>
<dbReference type="InterPro" id="IPR014284">
    <property type="entry name" value="RNA_pol_sigma-70_dom"/>
</dbReference>
<dbReference type="EMBL" id="WBOF01000003">
    <property type="protein sequence ID" value="MQS16569.1"/>
    <property type="molecule type" value="Genomic_DNA"/>
</dbReference>
<dbReference type="InterPro" id="IPR013324">
    <property type="entry name" value="RNA_pol_sigma_r3/r4-like"/>
</dbReference>
<dbReference type="InterPro" id="IPR007627">
    <property type="entry name" value="RNA_pol_sigma70_r2"/>
</dbReference>
<dbReference type="Pfam" id="PF08281">
    <property type="entry name" value="Sigma70_r4_2"/>
    <property type="match status" value="1"/>
</dbReference>
<evidence type="ECO:0000313" key="9">
    <source>
        <dbReference type="Proteomes" id="UP000450000"/>
    </source>
</evidence>